<dbReference type="Gene3D" id="2.30.38.10">
    <property type="entry name" value="Luciferase, Domain 3"/>
    <property type="match status" value="2"/>
</dbReference>
<dbReference type="SUPFAM" id="SSF56801">
    <property type="entry name" value="Acetyl-CoA synthetase-like"/>
    <property type="match status" value="3"/>
</dbReference>
<comment type="pathway">
    <text evidence="1">Secondary metabolite biosynthesis.</text>
</comment>
<dbReference type="InterPro" id="IPR010071">
    <property type="entry name" value="AA_adenyl_dom"/>
</dbReference>
<dbReference type="FunFam" id="3.30.300.30:FF:000015">
    <property type="entry name" value="Nonribosomal peptide synthase SidD"/>
    <property type="match status" value="2"/>
</dbReference>
<dbReference type="CDD" id="cd05918">
    <property type="entry name" value="A_NRPS_SidN3_like"/>
    <property type="match status" value="2"/>
</dbReference>
<dbReference type="NCBIfam" id="TIGR01733">
    <property type="entry name" value="AA-adenyl-dom"/>
    <property type="match status" value="2"/>
</dbReference>
<dbReference type="InterPro" id="IPR009081">
    <property type="entry name" value="PP-bd_ACP"/>
</dbReference>
<dbReference type="Pfam" id="PF00550">
    <property type="entry name" value="PP-binding"/>
    <property type="match status" value="2"/>
</dbReference>
<dbReference type="Gene3D" id="1.10.1200.10">
    <property type="entry name" value="ACP-like"/>
    <property type="match status" value="2"/>
</dbReference>
<dbReference type="InterPro" id="IPR001242">
    <property type="entry name" value="Condensation_dom"/>
</dbReference>
<organism evidence="8 9">
    <name type="scientific">Colletotrichum higginsianum (strain IMI 349063)</name>
    <name type="common">Crucifer anthracnose fungus</name>
    <dbReference type="NCBI Taxonomy" id="759273"/>
    <lineage>
        <taxon>Eukaryota</taxon>
        <taxon>Fungi</taxon>
        <taxon>Dikarya</taxon>
        <taxon>Ascomycota</taxon>
        <taxon>Pezizomycotina</taxon>
        <taxon>Sordariomycetes</taxon>
        <taxon>Hypocreomycetidae</taxon>
        <taxon>Glomerellales</taxon>
        <taxon>Glomerellaceae</taxon>
        <taxon>Colletotrichum</taxon>
        <taxon>Colletotrichum destructivum species complex</taxon>
    </lineage>
</organism>
<dbReference type="SUPFAM" id="SSF47336">
    <property type="entry name" value="ACP-like"/>
    <property type="match status" value="2"/>
</dbReference>
<dbReference type="GO" id="GO:0005737">
    <property type="term" value="C:cytoplasm"/>
    <property type="evidence" value="ECO:0007669"/>
    <property type="project" value="TreeGrafter"/>
</dbReference>
<evidence type="ECO:0000256" key="2">
    <source>
        <dbReference type="ARBA" id="ARBA00022450"/>
    </source>
</evidence>
<dbReference type="PROSITE" id="PS00455">
    <property type="entry name" value="AMP_BINDING"/>
    <property type="match status" value="2"/>
</dbReference>
<accession>H1VP08</accession>
<dbReference type="InterPro" id="IPR006162">
    <property type="entry name" value="Ppantetheine_attach_site"/>
</dbReference>
<dbReference type="Gene3D" id="3.30.300.30">
    <property type="match status" value="2"/>
</dbReference>
<dbReference type="PANTHER" id="PTHR45527:SF3">
    <property type="entry name" value="SIDEROPHORE SYNTHETASE (EUROFUNG)"/>
    <property type="match status" value="1"/>
</dbReference>
<dbReference type="InterPro" id="IPR000873">
    <property type="entry name" value="AMP-dep_synth/lig_dom"/>
</dbReference>
<dbReference type="Pfam" id="PF00501">
    <property type="entry name" value="AMP-binding"/>
    <property type="match status" value="2"/>
</dbReference>
<feature type="compositionally biased region" description="Polar residues" evidence="6">
    <location>
        <begin position="2572"/>
        <end position="2581"/>
    </location>
</feature>
<dbReference type="HOGENOM" id="CLU_000022_60_2_1"/>
<dbReference type="PROSITE" id="PS50075">
    <property type="entry name" value="CARRIER"/>
    <property type="match status" value="2"/>
</dbReference>
<evidence type="ECO:0000313" key="8">
    <source>
        <dbReference type="EMBL" id="CCF41962.1"/>
    </source>
</evidence>
<dbReference type="VEuPathDB" id="FungiDB:CH63R_02472"/>
<dbReference type="SUPFAM" id="SSF52777">
    <property type="entry name" value="CoA-dependent acyltransferases"/>
    <property type="match status" value="5"/>
</dbReference>
<feature type="domain" description="Carrier" evidence="7">
    <location>
        <begin position="1940"/>
        <end position="2015"/>
    </location>
</feature>
<dbReference type="InterPro" id="IPR020806">
    <property type="entry name" value="PKS_PP-bd"/>
</dbReference>
<dbReference type="PANTHER" id="PTHR45527">
    <property type="entry name" value="NONRIBOSOMAL PEPTIDE SYNTHETASE"/>
    <property type="match status" value="1"/>
</dbReference>
<dbReference type="Gene3D" id="3.40.50.980">
    <property type="match status" value="4"/>
</dbReference>
<dbReference type="eggNOG" id="KOG1176">
    <property type="taxonomic scope" value="Eukaryota"/>
</dbReference>
<dbReference type="Gene3D" id="3.30.559.10">
    <property type="entry name" value="Chloramphenicol acetyltransferase-like domain"/>
    <property type="match status" value="2"/>
</dbReference>
<dbReference type="GO" id="GO:0016874">
    <property type="term" value="F:ligase activity"/>
    <property type="evidence" value="ECO:0007669"/>
    <property type="project" value="UniProtKB-KW"/>
</dbReference>
<sequence length="2592" mass="282218">MAPGVTNAGDYSLDFDRVKPPENAEERAKIRWKTSLHGCQPARFPSRPQTLTTVQQLTVEHRFSLLQSTEEGVDPSVLLLAAWAVVAGLYSNSSEVVFGAAVHGLGRSDDGATNGSSTGVIPLRVRLDGNPTVKMHLERVLATVTAATRHNHLGLQSVRHIDKQTNKACDFDTILAIGPTMPDTESPSHGLGPLDATMDLDTAASLAISCMPGQDHIGLLARCDNGARSQREVKKMLEQLAFVAQQLSDAVDSEPLAELTLIPPSDLARLWDWNKEVPRAEAGCVHHLIRERAEQAPESTAVCAWDGEFSYGALDRLSDQLAIEIIRRGVNAGDLVPLCFEKSAWTVVAILAVLKAGGAFVLLDSSHPVERLRTIVAQASSGLVLTSRACESLGRCLEKDVLVVCPDASVWHSDPQKQKHDLPQTAPESTMYVVFTSGSTGTPKGVVISHASFYSGLHHQLDRLGFKPGCRHYDFMAYSFDIAIHNTIATLAVGGCLCIPSESERKNNLRGSMLAMGATSTSLTPSVARLLGDDLPATLESLVLIGEAVTLADTKRIWNKTRLINSYGPAECTPYSTTNDQAAGPETAVRIGTGAGALTWVVHADDHNKLVPLGLVGELLLEGPILSQGYLDDPEKTAKAFIEDPTWLLQGSAQTKQPGRRGRLYKTGDLVRYNDDGSLTFVGRKDTQSKIRGQRIELAEVEYRLRESVPRLQQVAVEVVQPGGQAAFLAAFVVTGQEDDADADADDDYEAPTPRWSLVDDTTTTVITVPTATDELLKKHLPAYMVPTVYFSLPSLPLNRSGKVDRPRLREMGAGVSAQELSKAHESVSAVAATDMPPPSDHERRLRQLWANVLGINTASIHHTANFFRLGGDSLSAMSLVAEARDSGISLTVEDIFRHPDLGGLVEVSRDADAPSAGSSDVSFFSLLGTHDSSAVCSAIAELYGLDPACVEDVYPCTPLQEGLLALTSKGTQREDYILQAVMELADDVDLQRFQQSWNQTIEAVPILRTRIVEQGGHSGLVQVVLRGSVRWNTSNDLEAYLAEDKRTPMGLGTPLSRYAVVREATHTYFVWTIHHAAYDGTSVPLVREMVQQAYYEGEPRRHGGFNLFVRHLVSQSHFDMGQDTFWQSVFAGYDSTPFPPLPTDTREPNPQAVLKQRCSLAEAADLSVTAATVIRAAWALVLYYTDAQDDVVFGTTVSGRSAPIDGIQDIIGPTIATLPARIRIPDLNQTSVSRFLEQIQQQAAMAIPYEQTGLQNIRTFSREAEHACGFQTLLVVQPGDTYGDGDSSLGAWRDMPYMKVFSTYALTLSCYLGAGSDRVEVVANYDSDILQTWRLQKMLQLFGHLVEQLTSSSAGSTLSTLAPLTPADRTQLWAWNRTVPEAADGCAHDVIDAQSRTNPDVVAIDAWDGSMTYRELDQLAAELSYSLVSRRGIGPGSLVPLCFEKSKWAVVAILSVLRTGAAFVLMDPSQPEERLRSIVRQLDAGLILTSETSYLVSKRLVDESLGVVVVVEAELESLSEPNKRDSLPRVDPSSTMYVVFTSGSTGNPKGVVIPHSSFRAALHHQLPRMGFTSATRHYDFLSYAFDASIWNTVATLAAGGCLCIPSEHDRKNNLTRSVESLRATSVSLTPSVLGLLLLPDFPPSLQTVVLLGEAVTAEHARLFRGKKVAIVNAYGPAECTPNSVIGTSSSSSPEAASLIGTGSGAVTWVADIRDPSRLAPIGAVGELLLEGPIVGNGYLHDAEKTKASFIESPPWLLGGGSSSSSSAAAAAAPGRRGRLYKTGDLVRYEADGSLGYLGRKDTQVKIRGQRVELGEVEFHVRECVPSARQVAAEVVLVGEDRRPVLAAFVVHDEKQQEPMDGHEATLIRLQPECEADLARRLPSYMIPALYFALRDQLPLNTSGKLNRKKLRELGSGISVDDLQSLQSPSDRSDDEKPSTSTQLVLQELWAAALRIDPASSAIRLSDNFFRLGGDSITAMKLVAEARRRDVNISVSDVFRFPRLSSLAEVAELAELAELSIPRQPAGADDYVPFSLVGDVDVGALVEPYGLEASSVQDAYPCTALQEGLFTLTSKRPGDYIQQCVFELSDDVDLARFRSAWEQTVQSVPVLRSRIIMFGGRMLQVVLKKGLLEWALTDDLLQGYLEGDKLKTMELGDPLARFAIVGRRHFVWTLHHSVYDNDSLRMVRHVVARHYRGLSPKPYLGFHFFLRHISRQPEEEARSYWTAYLGDCETETFPHVGGVDGQQEVHADSSHARHIDLPTLPSSAVVTLATVIRAAWALTAHHQSGLEQRDVVFGATVSGRSAPMAGIDRVVGPTISTVPLRVKIPEGRTAISDFLGGVQDMGTGMIPFEQTGLAKIAKLSPETRRVCGFGTLLVVQPFEDDPDDDVYDDDGFLGTWKRQDNSEGQFSTYPFNIICTPMKGRVEVMVSYASHIVEPWRVENIIDHFGHVLQQLTDASMSHKTVSDLTVLSPGDVEKIWSWNSSSSSSLPRAVDRCIHDTIERVSQECPEAPAICSWDGDLTYGELDALSLRMSSLTCQSRHRGLLFATAAVAALAVSFRYTAASRRTNEQNQRSSNPHYVSVDRSGGGI</sequence>
<dbReference type="InterPro" id="IPR036736">
    <property type="entry name" value="ACP-like_sf"/>
</dbReference>
<evidence type="ECO:0000256" key="1">
    <source>
        <dbReference type="ARBA" id="ARBA00005179"/>
    </source>
</evidence>
<evidence type="ECO:0000256" key="4">
    <source>
        <dbReference type="ARBA" id="ARBA00022598"/>
    </source>
</evidence>
<dbReference type="GO" id="GO:0044550">
    <property type="term" value="P:secondary metabolite biosynthetic process"/>
    <property type="evidence" value="ECO:0007669"/>
    <property type="project" value="TreeGrafter"/>
</dbReference>
<keyword evidence="2" id="KW-0596">Phosphopantetheine</keyword>
<feature type="compositionally biased region" description="Basic and acidic residues" evidence="6">
    <location>
        <begin position="14"/>
        <end position="24"/>
    </location>
</feature>
<dbReference type="GO" id="GO:0031177">
    <property type="term" value="F:phosphopantetheine binding"/>
    <property type="evidence" value="ECO:0007669"/>
    <property type="project" value="InterPro"/>
</dbReference>
<evidence type="ECO:0000313" key="9">
    <source>
        <dbReference type="Proteomes" id="UP000007174"/>
    </source>
</evidence>
<dbReference type="FunFam" id="3.40.50.12780:FF:000014">
    <property type="entry name" value="Nonribosomal peptide synthetase 1"/>
    <property type="match status" value="1"/>
</dbReference>
<dbReference type="Pfam" id="PF00668">
    <property type="entry name" value="Condensation"/>
    <property type="match status" value="2"/>
</dbReference>
<dbReference type="InterPro" id="IPR020845">
    <property type="entry name" value="AMP-binding_CS"/>
</dbReference>
<dbReference type="PROSITE" id="PS00012">
    <property type="entry name" value="PHOSPHOPANTETHEINE"/>
    <property type="match status" value="1"/>
</dbReference>
<dbReference type="STRING" id="759273.H1VP08"/>
<dbReference type="FunFam" id="3.40.50.980:FF:000001">
    <property type="entry name" value="Non-ribosomal peptide synthetase"/>
    <property type="match status" value="1"/>
</dbReference>
<feature type="domain" description="Carrier" evidence="7">
    <location>
        <begin position="837"/>
        <end position="913"/>
    </location>
</feature>
<feature type="region of interest" description="Disordered" evidence="6">
    <location>
        <begin position="2568"/>
        <end position="2592"/>
    </location>
</feature>
<reference evidence="9" key="1">
    <citation type="journal article" date="2012" name="Nat. Genet.">
        <title>Lifestyle transitions in plant pathogenic Colletotrichum fungi deciphered by genome and transcriptome analyses.</title>
        <authorList>
            <person name="O'Connell R.J."/>
            <person name="Thon M.R."/>
            <person name="Hacquard S."/>
            <person name="Amyotte S.G."/>
            <person name="Kleemann J."/>
            <person name="Torres M.F."/>
            <person name="Damm U."/>
            <person name="Buiate E.A."/>
            <person name="Epstein L."/>
            <person name="Alkan N."/>
            <person name="Altmueller J."/>
            <person name="Alvarado-Balderrama L."/>
            <person name="Bauser C.A."/>
            <person name="Becker C."/>
            <person name="Birren B.W."/>
            <person name="Chen Z."/>
            <person name="Choi J."/>
            <person name="Crouch J.A."/>
            <person name="Duvick J.P."/>
            <person name="Farman M.A."/>
            <person name="Gan P."/>
            <person name="Heiman D."/>
            <person name="Henrissat B."/>
            <person name="Howard R.J."/>
            <person name="Kabbage M."/>
            <person name="Koch C."/>
            <person name="Kracher B."/>
            <person name="Kubo Y."/>
            <person name="Law A.D."/>
            <person name="Lebrun M.-H."/>
            <person name="Lee Y.-H."/>
            <person name="Miyara I."/>
            <person name="Moore N."/>
            <person name="Neumann U."/>
            <person name="Nordstroem K."/>
            <person name="Panaccione D.G."/>
            <person name="Panstruga R."/>
            <person name="Place M."/>
            <person name="Proctor R.H."/>
            <person name="Prusky D."/>
            <person name="Rech G."/>
            <person name="Reinhardt R."/>
            <person name="Rollins J.A."/>
            <person name="Rounsley S."/>
            <person name="Schardl C.L."/>
            <person name="Schwartz D.C."/>
            <person name="Shenoy N."/>
            <person name="Shirasu K."/>
            <person name="Sikhakolli U.R."/>
            <person name="Stueber K."/>
            <person name="Sukno S.A."/>
            <person name="Sweigard J.A."/>
            <person name="Takano Y."/>
            <person name="Takahara H."/>
            <person name="Trail F."/>
            <person name="van der Does H.C."/>
            <person name="Voll L.M."/>
            <person name="Will I."/>
            <person name="Young S."/>
            <person name="Zeng Q."/>
            <person name="Zhang J."/>
            <person name="Zhou S."/>
            <person name="Dickman M.B."/>
            <person name="Schulze-Lefert P."/>
            <person name="Ver Loren van Themaat E."/>
            <person name="Ma L.-J."/>
            <person name="Vaillancourt L.J."/>
        </authorList>
    </citation>
    <scope>NUCLEOTIDE SEQUENCE [LARGE SCALE GENOMIC DNA]</scope>
    <source>
        <strain evidence="9">IMI 349063</strain>
    </source>
</reference>
<evidence type="ECO:0000256" key="3">
    <source>
        <dbReference type="ARBA" id="ARBA00022553"/>
    </source>
</evidence>
<dbReference type="SMART" id="SM00823">
    <property type="entry name" value="PKS_PP"/>
    <property type="match status" value="2"/>
</dbReference>
<evidence type="ECO:0000256" key="5">
    <source>
        <dbReference type="ARBA" id="ARBA00029454"/>
    </source>
</evidence>
<dbReference type="InterPro" id="IPR045851">
    <property type="entry name" value="AMP-bd_C_sf"/>
</dbReference>
<dbReference type="Proteomes" id="UP000007174">
    <property type="component" value="Unassembled WGS sequence"/>
</dbReference>
<keyword evidence="4" id="KW-0436">Ligase</keyword>
<dbReference type="eggNOG" id="KOG1178">
    <property type="taxonomic scope" value="Eukaryota"/>
</dbReference>
<dbReference type="GO" id="GO:0043041">
    <property type="term" value="P:amino acid activation for nonribosomal peptide biosynthetic process"/>
    <property type="evidence" value="ECO:0007669"/>
    <property type="project" value="TreeGrafter"/>
</dbReference>
<dbReference type="FunFam" id="3.30.559.30:FF:000003">
    <property type="entry name" value="Nonribosomal peptide synthase SidD"/>
    <property type="match status" value="2"/>
</dbReference>
<dbReference type="EMBL" id="CACQ02005057">
    <property type="protein sequence ID" value="CCF41962.1"/>
    <property type="molecule type" value="Genomic_DNA"/>
</dbReference>
<dbReference type="CDD" id="cd19545">
    <property type="entry name" value="FUM14_C_NRPS-like"/>
    <property type="match status" value="2"/>
</dbReference>
<evidence type="ECO:0000259" key="7">
    <source>
        <dbReference type="PROSITE" id="PS50075"/>
    </source>
</evidence>
<evidence type="ECO:0000256" key="6">
    <source>
        <dbReference type="SAM" id="MobiDB-lite"/>
    </source>
</evidence>
<protein>
    <submittedName>
        <fullName evidence="8">Peptide synthetase</fullName>
    </submittedName>
</protein>
<name>H1VP08_COLHI</name>
<proteinExistence type="inferred from homology"/>
<dbReference type="FunFam" id="1.10.1200.10:FF:000005">
    <property type="entry name" value="Nonribosomal peptide synthetase 1"/>
    <property type="match status" value="2"/>
</dbReference>
<dbReference type="Gene3D" id="3.30.559.30">
    <property type="entry name" value="Nonribosomal peptide synthetase, condensation domain"/>
    <property type="match status" value="3"/>
</dbReference>
<feature type="region of interest" description="Disordered" evidence="6">
    <location>
        <begin position="1"/>
        <end position="24"/>
    </location>
</feature>
<gene>
    <name evidence="8" type="ORF">CH063_02723</name>
</gene>
<keyword evidence="3" id="KW-0597">Phosphoprotein</keyword>
<dbReference type="InterPro" id="IPR023213">
    <property type="entry name" value="CAT-like_dom_sf"/>
</dbReference>
<comment type="similarity">
    <text evidence="5">Belongs to the NRP synthetase family.</text>
</comment>